<keyword evidence="5" id="KW-0961">Cell wall biogenesis/degradation</keyword>
<comment type="caution">
    <text evidence="8">The sequence shown here is derived from an EMBL/GenBank/DDBJ whole genome shotgun (WGS) entry which is preliminary data.</text>
</comment>
<keyword evidence="9" id="KW-1185">Reference proteome</keyword>
<name>A0A558HEC8_9GAMM</name>
<proteinExistence type="inferred from homology"/>
<dbReference type="SUPFAM" id="SSF47090">
    <property type="entry name" value="PGBD-like"/>
    <property type="match status" value="1"/>
</dbReference>
<dbReference type="GO" id="GO:0071555">
    <property type="term" value="P:cell wall organization"/>
    <property type="evidence" value="ECO:0007669"/>
    <property type="project" value="UniProtKB-KW"/>
</dbReference>
<dbReference type="Gene3D" id="3.40.80.10">
    <property type="entry name" value="Peptidoglycan recognition protein-like"/>
    <property type="match status" value="1"/>
</dbReference>
<dbReference type="PANTHER" id="PTHR30417">
    <property type="entry name" value="N-ACETYLMURAMOYL-L-ALANINE AMIDASE AMID"/>
    <property type="match status" value="1"/>
</dbReference>
<evidence type="ECO:0000256" key="5">
    <source>
        <dbReference type="ARBA" id="ARBA00023316"/>
    </source>
</evidence>
<dbReference type="SMART" id="SM00644">
    <property type="entry name" value="Ami_2"/>
    <property type="match status" value="1"/>
</dbReference>
<dbReference type="CDD" id="cd06583">
    <property type="entry name" value="PGRP"/>
    <property type="match status" value="1"/>
</dbReference>
<evidence type="ECO:0000256" key="3">
    <source>
        <dbReference type="ARBA" id="ARBA00011901"/>
    </source>
</evidence>
<dbReference type="InterPro" id="IPR051206">
    <property type="entry name" value="NAMLAA_amidase_2"/>
</dbReference>
<dbReference type="GO" id="GO:0019867">
    <property type="term" value="C:outer membrane"/>
    <property type="evidence" value="ECO:0007669"/>
    <property type="project" value="TreeGrafter"/>
</dbReference>
<dbReference type="InterPro" id="IPR036365">
    <property type="entry name" value="PGBD-like_sf"/>
</dbReference>
<protein>
    <recommendedName>
        <fullName evidence="3">N-acetylmuramoyl-L-alanine amidase</fullName>
        <ecNumber evidence="3">3.5.1.28</ecNumber>
    </recommendedName>
</protein>
<reference evidence="8 9" key="1">
    <citation type="submission" date="2019-07" db="EMBL/GenBank/DDBJ databases">
        <title>Diversity of Bacteria from Kongsfjorden, Arctic.</title>
        <authorList>
            <person name="Yu Y."/>
        </authorList>
    </citation>
    <scope>NUCLEOTIDE SEQUENCE [LARGE SCALE GENOMIC DNA]</scope>
    <source>
        <strain evidence="8 9">SM1923</strain>
    </source>
</reference>
<comment type="similarity">
    <text evidence="2">Belongs to the N-acetylmuramoyl-L-alanine amidase 2 family.</text>
</comment>
<accession>A0A558HEC8</accession>
<dbReference type="OrthoDB" id="9794842at2"/>
<feature type="signal peptide" evidence="6">
    <location>
        <begin position="1"/>
        <end position="39"/>
    </location>
</feature>
<dbReference type="SUPFAM" id="SSF55846">
    <property type="entry name" value="N-acetylmuramoyl-L-alanine amidase-like"/>
    <property type="match status" value="1"/>
</dbReference>
<dbReference type="FunFam" id="3.40.80.10:FF:000003">
    <property type="entry name" value="N-acetylmuramoyl-L-alanine amidase"/>
    <property type="match status" value="1"/>
</dbReference>
<dbReference type="GO" id="GO:0009253">
    <property type="term" value="P:peptidoglycan catabolic process"/>
    <property type="evidence" value="ECO:0007669"/>
    <property type="project" value="InterPro"/>
</dbReference>
<keyword evidence="6" id="KW-0732">Signal</keyword>
<organism evidence="8 9">
    <name type="scientific">Cobetia crustatorum</name>
    <dbReference type="NCBI Taxonomy" id="553385"/>
    <lineage>
        <taxon>Bacteria</taxon>
        <taxon>Pseudomonadati</taxon>
        <taxon>Pseudomonadota</taxon>
        <taxon>Gammaproteobacteria</taxon>
        <taxon>Oceanospirillales</taxon>
        <taxon>Halomonadaceae</taxon>
        <taxon>Cobetia</taxon>
    </lineage>
</organism>
<comment type="catalytic activity">
    <reaction evidence="1">
        <text>Hydrolyzes the link between N-acetylmuramoyl residues and L-amino acid residues in certain cell-wall glycopeptides.</text>
        <dbReference type="EC" id="3.5.1.28"/>
    </reaction>
</comment>
<evidence type="ECO:0000256" key="6">
    <source>
        <dbReference type="SAM" id="SignalP"/>
    </source>
</evidence>
<evidence type="ECO:0000256" key="2">
    <source>
        <dbReference type="ARBA" id="ARBA00007553"/>
    </source>
</evidence>
<dbReference type="InterPro" id="IPR036505">
    <property type="entry name" value="Amidase/PGRP_sf"/>
</dbReference>
<feature type="chain" id="PRO_5021729131" description="N-acetylmuramoyl-L-alanine amidase" evidence="6">
    <location>
        <begin position="40"/>
        <end position="323"/>
    </location>
</feature>
<evidence type="ECO:0000256" key="1">
    <source>
        <dbReference type="ARBA" id="ARBA00001561"/>
    </source>
</evidence>
<gene>
    <name evidence="8" type="ORF">FQP86_16655</name>
</gene>
<sequence length="323" mass="35307">MFLFHLPSLLPLSSLRTRTALLLALPLALAGCASTSVTYAPVSTAFQFADTPLTGESDSRIHHLILHYTDDDLAGSLASLTGPRVSAHYLLSAPQQSADLPRVYALVPESRRAWHAGISHWAQRDNLNDTSIGIEIVNEGPLPLEPLTAGEKDSLVPGVARRWSPERQFAPWDEHQIQALIALIKPMLARHDIAPVDIIGHSDIAPDRKTDPGPRFPWQQLHEAGIGAWPADSDINCFRRKLTQDGMPPRHTLLKALALYGYSIDVDAPWLAIAAFQAHFRAGAITGQFDTESAAILMALVARYRDGHECLDTQVPLSQAPLS</sequence>
<dbReference type="GO" id="GO:0008745">
    <property type="term" value="F:N-acetylmuramoyl-L-alanine amidase activity"/>
    <property type="evidence" value="ECO:0007669"/>
    <property type="project" value="UniProtKB-EC"/>
</dbReference>
<dbReference type="AlphaFoldDB" id="A0A558HEC8"/>
<dbReference type="RefSeq" id="WP_051510878.1">
    <property type="nucleotide sequence ID" value="NZ_CAWOWR010000044.1"/>
</dbReference>
<evidence type="ECO:0000313" key="8">
    <source>
        <dbReference type="EMBL" id="TVU67499.1"/>
    </source>
</evidence>
<dbReference type="PANTHER" id="PTHR30417:SF1">
    <property type="entry name" value="N-ACETYLMURAMOYL-L-ALANINE AMIDASE AMID"/>
    <property type="match status" value="1"/>
</dbReference>
<evidence type="ECO:0000259" key="7">
    <source>
        <dbReference type="SMART" id="SM00644"/>
    </source>
</evidence>
<dbReference type="EMBL" id="VNFH01000014">
    <property type="protein sequence ID" value="TVU67499.1"/>
    <property type="molecule type" value="Genomic_DNA"/>
</dbReference>
<dbReference type="STRING" id="553385.GCA_000591415_01892"/>
<dbReference type="Gene3D" id="1.10.101.10">
    <property type="entry name" value="PGBD-like superfamily/PGBD"/>
    <property type="match status" value="1"/>
</dbReference>
<dbReference type="GO" id="GO:0009254">
    <property type="term" value="P:peptidoglycan turnover"/>
    <property type="evidence" value="ECO:0007669"/>
    <property type="project" value="TreeGrafter"/>
</dbReference>
<dbReference type="InterPro" id="IPR036366">
    <property type="entry name" value="PGBDSf"/>
</dbReference>
<dbReference type="EC" id="3.5.1.28" evidence="3"/>
<dbReference type="InterPro" id="IPR002502">
    <property type="entry name" value="Amidase_domain"/>
</dbReference>
<evidence type="ECO:0000313" key="9">
    <source>
        <dbReference type="Proteomes" id="UP000319941"/>
    </source>
</evidence>
<feature type="domain" description="N-acetylmuramoyl-L-alanine amidase" evidence="7">
    <location>
        <begin position="50"/>
        <end position="213"/>
    </location>
</feature>
<dbReference type="Pfam" id="PF01510">
    <property type="entry name" value="Amidase_2"/>
    <property type="match status" value="1"/>
</dbReference>
<dbReference type="Proteomes" id="UP000319941">
    <property type="component" value="Unassembled WGS sequence"/>
</dbReference>
<keyword evidence="4" id="KW-0378">Hydrolase</keyword>
<evidence type="ECO:0000256" key="4">
    <source>
        <dbReference type="ARBA" id="ARBA00022801"/>
    </source>
</evidence>